<dbReference type="InterPro" id="IPR050675">
    <property type="entry name" value="OAF3"/>
</dbReference>
<evidence type="ECO:0000256" key="4">
    <source>
        <dbReference type="ARBA" id="ARBA00023163"/>
    </source>
</evidence>
<dbReference type="OMA" id="CANENII"/>
<keyword evidence="1" id="KW-0479">Metal-binding</keyword>
<feature type="compositionally biased region" description="Polar residues" evidence="6">
    <location>
        <begin position="102"/>
        <end position="115"/>
    </location>
</feature>
<evidence type="ECO:0000256" key="5">
    <source>
        <dbReference type="ARBA" id="ARBA00023242"/>
    </source>
</evidence>
<dbReference type="GO" id="GO:0000978">
    <property type="term" value="F:RNA polymerase II cis-regulatory region sequence-specific DNA binding"/>
    <property type="evidence" value="ECO:0007669"/>
    <property type="project" value="TreeGrafter"/>
</dbReference>
<dbReference type="PROSITE" id="PS50048">
    <property type="entry name" value="ZN2_CY6_FUNGAL_2"/>
    <property type="match status" value="1"/>
</dbReference>
<dbReference type="GeneID" id="4837060"/>
<dbReference type="InterPro" id="IPR007219">
    <property type="entry name" value="XnlR_reg_dom"/>
</dbReference>
<evidence type="ECO:0000256" key="1">
    <source>
        <dbReference type="ARBA" id="ARBA00022723"/>
    </source>
</evidence>
<keyword evidence="2" id="KW-0805">Transcription regulation</keyword>
<dbReference type="Gene3D" id="4.10.240.10">
    <property type="entry name" value="Zn(2)-C6 fungal-type DNA-binding domain"/>
    <property type="match status" value="1"/>
</dbReference>
<sequence length="876" mass="99686">MSPSTEPGRVRKRNKPTLVCTNCKKRKIKCDRKMPCSSCVKMNAGFSCSYETKWRSVSFEGRSPALHGSENGSGSNETNPLKEELSSLKRKLKLLEETLSSHDSATPEENSRITGSNSDSASSIHSNSVNPVVSDADLLDLYGGYTSLQVKGNIRRVNYGPLSWASLMRKDPWLNVLWKYVDNKQLGLTCLITQKVPQISQDAINTLNTDRSESTESKQGNEEIFQKKALENEGIDEMVPFKSLTKFTKNSNDTSTKILENVNVSTVTLGKTLFDGRCNPELQLIEKIKMILPKKKVLWSLIDRFFMKLYLHFPFIDELDFKKELSKIIGPVSYEDVPFDKVKIEKKLDLAIIAICLILLRLTYLSLFSNRNCVNVHRMNSSDDNIEKYLLENSINLVNIEVANSCIECFQYGRKSNLTVFQALLYMRLYRSHAPEEGDGVDGGDSQVATAMLIQMAFSLGLNREPEKFDNCLDPKINNMGRKIWHFLVRSDFIHCYSVGNPTTIHLSHFDTKIPFLAEGNSNLVDLERETAAIRSFSYLGESLGTLRKVLDMVMDLNNGIPINELTQKLNVVERVASEVFNVIESIRKMQSTNDLTLFGYVVKSKIFISVKSSLLTLYYHLYLHYEKLYNNELSYFYLKKMFAIIYEDILPYLFELLYGNLANSGLTLNPSMELALHKSNQVNLSCLARVNYLRTMMESKADHARRLQIDQAYNSHYYRFKSLSTNLRRTGDLITMIFERFGTRYYYAWRVSKAHSSLFKFLGSNELFTKSIPGIKKLHAFQFTAEQLEDLDSVVHAIGKRVEGAVFYEDSVDKAPPFEKGTGISPSISAKSEIVTPYSSIGSPPQESRPNNQYIDQMWLSMMAMKFDPVDSEGN</sequence>
<dbReference type="GO" id="GO:0005634">
    <property type="term" value="C:nucleus"/>
    <property type="evidence" value="ECO:0007669"/>
    <property type="project" value="TreeGrafter"/>
</dbReference>
<name>A3LPV3_PICST</name>
<dbReference type="OrthoDB" id="2943660at2759"/>
<dbReference type="InterPro" id="IPR001138">
    <property type="entry name" value="Zn2Cys6_DnaBD"/>
</dbReference>
<dbReference type="KEGG" id="pic:PICST_56468"/>
<dbReference type="CDD" id="cd12148">
    <property type="entry name" value="fungal_TF_MHR"/>
    <property type="match status" value="1"/>
</dbReference>
<feature type="compositionally biased region" description="Polar residues" evidence="6">
    <location>
        <begin position="70"/>
        <end position="79"/>
    </location>
</feature>
<dbReference type="SMART" id="SM00066">
    <property type="entry name" value="GAL4"/>
    <property type="match status" value="1"/>
</dbReference>
<dbReference type="HOGENOM" id="CLU_005934_0_0_1"/>
<dbReference type="Proteomes" id="UP000002258">
    <property type="component" value="Chromosome 2"/>
</dbReference>
<dbReference type="STRING" id="322104.A3LPV3"/>
<evidence type="ECO:0000256" key="2">
    <source>
        <dbReference type="ARBA" id="ARBA00023015"/>
    </source>
</evidence>
<evidence type="ECO:0000313" key="9">
    <source>
        <dbReference type="Proteomes" id="UP000002258"/>
    </source>
</evidence>
<reference evidence="8 9" key="1">
    <citation type="journal article" date="2007" name="Nat. Biotechnol.">
        <title>Genome sequence of the lignocellulose-bioconverting and xylose-fermenting yeast Pichia stipitis.</title>
        <authorList>
            <person name="Jeffries T.W."/>
            <person name="Grigoriev I.V."/>
            <person name="Grimwood J."/>
            <person name="Laplaza J.M."/>
            <person name="Aerts A."/>
            <person name="Salamov A."/>
            <person name="Schmutz J."/>
            <person name="Lindquist E."/>
            <person name="Dehal P."/>
            <person name="Shapiro H."/>
            <person name="Jin Y.S."/>
            <person name="Passoth V."/>
            <person name="Richardson P.M."/>
        </authorList>
    </citation>
    <scope>NUCLEOTIDE SEQUENCE [LARGE SCALE GENOMIC DNA]</scope>
    <source>
        <strain evidence="9">ATCC 58785 / CBS 6054 / NBRC 10063 / NRRL Y-11545</strain>
    </source>
</reference>
<evidence type="ECO:0000313" key="8">
    <source>
        <dbReference type="EMBL" id="ABN65105.2"/>
    </source>
</evidence>
<feature type="region of interest" description="Disordered" evidence="6">
    <location>
        <begin position="98"/>
        <end position="127"/>
    </location>
</feature>
<dbReference type="GO" id="GO:0000981">
    <property type="term" value="F:DNA-binding transcription factor activity, RNA polymerase II-specific"/>
    <property type="evidence" value="ECO:0007669"/>
    <property type="project" value="InterPro"/>
</dbReference>
<dbReference type="RefSeq" id="XP_001383134.2">
    <property type="nucleotide sequence ID" value="XM_001383097.1"/>
</dbReference>
<proteinExistence type="predicted"/>
<dbReference type="GO" id="GO:0006351">
    <property type="term" value="P:DNA-templated transcription"/>
    <property type="evidence" value="ECO:0007669"/>
    <property type="project" value="InterPro"/>
</dbReference>
<dbReference type="InParanoid" id="A3LPV3"/>
<dbReference type="FunCoup" id="A3LPV3">
    <property type="interactions" value="1402"/>
</dbReference>
<dbReference type="CDD" id="cd00067">
    <property type="entry name" value="GAL4"/>
    <property type="match status" value="1"/>
</dbReference>
<dbReference type="AlphaFoldDB" id="A3LPV3"/>
<dbReference type="Pfam" id="PF00172">
    <property type="entry name" value="Zn_clus"/>
    <property type="match status" value="1"/>
</dbReference>
<keyword evidence="4" id="KW-0804">Transcription</keyword>
<feature type="compositionally biased region" description="Low complexity" evidence="6">
    <location>
        <begin position="116"/>
        <end position="127"/>
    </location>
</feature>
<dbReference type="Pfam" id="PF04082">
    <property type="entry name" value="Fungal_trans"/>
    <property type="match status" value="1"/>
</dbReference>
<keyword evidence="5" id="KW-0539">Nucleus</keyword>
<accession>A3LPV3</accession>
<dbReference type="eggNOG" id="ENOG502QRPQ">
    <property type="taxonomic scope" value="Eukaryota"/>
</dbReference>
<gene>
    <name evidence="8" type="primary">CTA4</name>
    <name evidence="8" type="ORF">PICST_56468</name>
</gene>
<organism evidence="8 9">
    <name type="scientific">Scheffersomyces stipitis (strain ATCC 58785 / CBS 6054 / NBRC 10063 / NRRL Y-11545)</name>
    <name type="common">Yeast</name>
    <name type="synonym">Pichia stipitis</name>
    <dbReference type="NCBI Taxonomy" id="322104"/>
    <lineage>
        <taxon>Eukaryota</taxon>
        <taxon>Fungi</taxon>
        <taxon>Dikarya</taxon>
        <taxon>Ascomycota</taxon>
        <taxon>Saccharomycotina</taxon>
        <taxon>Pichiomycetes</taxon>
        <taxon>Debaryomycetaceae</taxon>
        <taxon>Scheffersomyces</taxon>
    </lineage>
</organism>
<dbReference type="InterPro" id="IPR036864">
    <property type="entry name" value="Zn2-C6_fun-type_DNA-bd_sf"/>
</dbReference>
<protein>
    <submittedName>
        <fullName evidence="8">Fungal transcriptional regulatory protein</fullName>
    </submittedName>
</protein>
<dbReference type="PANTHER" id="PTHR31069">
    <property type="entry name" value="OLEATE-ACTIVATED TRANSCRIPTION FACTOR 1-RELATED"/>
    <property type="match status" value="1"/>
</dbReference>
<dbReference type="SMART" id="SM00906">
    <property type="entry name" value="Fungal_trans"/>
    <property type="match status" value="1"/>
</dbReference>
<dbReference type="EMBL" id="CP000496">
    <property type="protein sequence ID" value="ABN65105.2"/>
    <property type="molecule type" value="Genomic_DNA"/>
</dbReference>
<dbReference type="SUPFAM" id="SSF57701">
    <property type="entry name" value="Zn2/Cys6 DNA-binding domain"/>
    <property type="match status" value="1"/>
</dbReference>
<evidence type="ECO:0000256" key="3">
    <source>
        <dbReference type="ARBA" id="ARBA00023125"/>
    </source>
</evidence>
<feature type="region of interest" description="Disordered" evidence="6">
    <location>
        <begin position="64"/>
        <end position="83"/>
    </location>
</feature>
<dbReference type="GO" id="GO:0045944">
    <property type="term" value="P:positive regulation of transcription by RNA polymerase II"/>
    <property type="evidence" value="ECO:0007669"/>
    <property type="project" value="TreeGrafter"/>
</dbReference>
<evidence type="ECO:0000256" key="6">
    <source>
        <dbReference type="SAM" id="MobiDB-lite"/>
    </source>
</evidence>
<keyword evidence="3" id="KW-0238">DNA-binding</keyword>
<dbReference type="GO" id="GO:0008270">
    <property type="term" value="F:zinc ion binding"/>
    <property type="evidence" value="ECO:0007669"/>
    <property type="project" value="InterPro"/>
</dbReference>
<feature type="non-terminal residue" evidence="8">
    <location>
        <position position="876"/>
    </location>
</feature>
<dbReference type="PANTHER" id="PTHR31069:SF12">
    <property type="entry name" value="TRANSCRIPTION FACTOR DOMAIN-CONTAINING PROTEIN"/>
    <property type="match status" value="1"/>
</dbReference>
<dbReference type="PROSITE" id="PS00463">
    <property type="entry name" value="ZN2_CY6_FUNGAL_1"/>
    <property type="match status" value="1"/>
</dbReference>
<keyword evidence="9" id="KW-1185">Reference proteome</keyword>
<feature type="domain" description="Zn(2)-C6 fungal-type" evidence="7">
    <location>
        <begin position="19"/>
        <end position="50"/>
    </location>
</feature>
<evidence type="ECO:0000259" key="7">
    <source>
        <dbReference type="PROSITE" id="PS50048"/>
    </source>
</evidence>